<dbReference type="Proteomes" id="UP000296822">
    <property type="component" value="Plasmid unnamed1"/>
</dbReference>
<dbReference type="AlphaFoldDB" id="A0A4D6HRI1"/>
<sequence length="153" mass="15926">MSENGLGTWTIGTSTLVIVVLGVILIDYGTQGIIQILPEVETPTAALLFGYLWLLTIVAASQIELSRLWERDTATVLTDATVGGAVVALVYLTVVLIVGFVAPVPSQLDPGSMPVFRVVATGTAIGAVGGCAFVLLFAACDRIATAVVVDTYE</sequence>
<name>A0A4D6HRI1_9EURY</name>
<dbReference type="RefSeq" id="WP_006067126.1">
    <property type="nucleotide sequence ID" value="NZ_CP031306.1"/>
</dbReference>
<proteinExistence type="predicted"/>
<reference evidence="3 4" key="1">
    <citation type="journal article" date="2019" name="Nat. Commun.">
        <title>A new type of DNA phosphorothioation-based antiviral system in archaea.</title>
        <authorList>
            <person name="Xiong L."/>
            <person name="Liu S."/>
            <person name="Chen S."/>
            <person name="Xiao Y."/>
            <person name="Zhu B."/>
            <person name="Gao Y."/>
            <person name="Zhang Y."/>
            <person name="Chen B."/>
            <person name="Luo J."/>
            <person name="Deng Z."/>
            <person name="Chen X."/>
            <person name="Wang L."/>
            <person name="Chen S."/>
        </authorList>
    </citation>
    <scope>NUCLEOTIDE SEQUENCE [LARGE SCALE GENOMIC DNA]</scope>
    <source>
        <strain evidence="3 4">JCM 10635</strain>
        <plasmid evidence="3 4">unnamed1</plasmid>
    </source>
</reference>
<evidence type="ECO:0000259" key="2">
    <source>
        <dbReference type="Pfam" id="PF25913"/>
    </source>
</evidence>
<keyword evidence="3" id="KW-0614">Plasmid</keyword>
<accession>A0A4D6HRI1</accession>
<dbReference type="Pfam" id="PF25913">
    <property type="entry name" value="DUF7965"/>
    <property type="match status" value="1"/>
</dbReference>
<feature type="transmembrane region" description="Helical" evidence="1">
    <location>
        <begin position="80"/>
        <end position="103"/>
    </location>
</feature>
<evidence type="ECO:0000313" key="4">
    <source>
        <dbReference type="Proteomes" id="UP000296822"/>
    </source>
</evidence>
<keyword evidence="1" id="KW-0812">Transmembrane</keyword>
<protein>
    <recommendedName>
        <fullName evidence="2">DUF7965 domain-containing protein</fullName>
    </recommendedName>
</protein>
<dbReference type="InterPro" id="IPR058271">
    <property type="entry name" value="DUF7965"/>
</dbReference>
<feature type="transmembrane region" description="Helical" evidence="1">
    <location>
        <begin position="40"/>
        <end position="60"/>
    </location>
</feature>
<keyword evidence="1" id="KW-1133">Transmembrane helix</keyword>
<gene>
    <name evidence="3" type="ORF">DV706_19215</name>
</gene>
<dbReference type="KEGG" id="nbg:DV706_19215"/>
<evidence type="ECO:0000313" key="3">
    <source>
        <dbReference type="EMBL" id="QCC56624.1"/>
    </source>
</evidence>
<feature type="transmembrane region" description="Helical" evidence="1">
    <location>
        <begin position="6"/>
        <end position="28"/>
    </location>
</feature>
<dbReference type="EMBL" id="CP031306">
    <property type="protein sequence ID" value="QCC56624.1"/>
    <property type="molecule type" value="Genomic_DNA"/>
</dbReference>
<keyword evidence="1" id="KW-0472">Membrane</keyword>
<organism evidence="3 4">
    <name type="scientific">Natronorubrum bangense</name>
    <dbReference type="NCBI Taxonomy" id="61858"/>
    <lineage>
        <taxon>Archaea</taxon>
        <taxon>Methanobacteriati</taxon>
        <taxon>Methanobacteriota</taxon>
        <taxon>Stenosarchaea group</taxon>
        <taxon>Halobacteria</taxon>
        <taxon>Halobacteriales</taxon>
        <taxon>Natrialbaceae</taxon>
        <taxon>Natronorubrum</taxon>
    </lineage>
</organism>
<feature type="domain" description="DUF7965" evidence="2">
    <location>
        <begin position="6"/>
        <end position="149"/>
    </location>
</feature>
<geneLocation type="plasmid" evidence="3">
    <name>unnamed1</name>
</geneLocation>
<feature type="transmembrane region" description="Helical" evidence="1">
    <location>
        <begin position="115"/>
        <end position="139"/>
    </location>
</feature>
<dbReference type="GeneID" id="39853411"/>
<evidence type="ECO:0000256" key="1">
    <source>
        <dbReference type="SAM" id="Phobius"/>
    </source>
</evidence>